<protein>
    <submittedName>
        <fullName evidence="1">Uncharacterized protein</fullName>
    </submittedName>
</protein>
<dbReference type="EMBL" id="VLTM01000167">
    <property type="protein sequence ID" value="KAA0147311.1"/>
    <property type="molecule type" value="Genomic_DNA"/>
</dbReference>
<accession>A0A5A8C600</accession>
<evidence type="ECO:0000313" key="2">
    <source>
        <dbReference type="Proteomes" id="UP000325113"/>
    </source>
</evidence>
<dbReference type="AlphaFoldDB" id="A0A5A8C600"/>
<evidence type="ECO:0000313" key="1">
    <source>
        <dbReference type="EMBL" id="KAA0147311.1"/>
    </source>
</evidence>
<dbReference type="Proteomes" id="UP000325113">
    <property type="component" value="Unassembled WGS sequence"/>
</dbReference>
<comment type="caution">
    <text evidence="1">The sequence shown here is derived from an EMBL/GenBank/DDBJ whole genome shotgun (WGS) entry which is preliminary data.</text>
</comment>
<name>A0A5A8C600_CAFRO</name>
<sequence length="78" mass="7898">MSTADRAAVQAMAEDVIGRLSALPAAARGPVAMAEVARAARTGGGARFLLESVASASRCWRGALAFEALLLGARALSL</sequence>
<reference evidence="1 2" key="1">
    <citation type="submission" date="2019-07" db="EMBL/GenBank/DDBJ databases">
        <title>Genomes of Cafeteria roenbergensis.</title>
        <authorList>
            <person name="Fischer M.G."/>
            <person name="Hackl T."/>
            <person name="Roman M."/>
        </authorList>
    </citation>
    <scope>NUCLEOTIDE SEQUENCE [LARGE SCALE GENOMIC DNA]</scope>
    <source>
        <strain evidence="1 2">Cflag</strain>
    </source>
</reference>
<gene>
    <name evidence="1" type="ORF">FNF31_07614</name>
</gene>
<organism evidence="1 2">
    <name type="scientific">Cafeteria roenbergensis</name>
    <name type="common">Marine flagellate</name>
    <dbReference type="NCBI Taxonomy" id="33653"/>
    <lineage>
        <taxon>Eukaryota</taxon>
        <taxon>Sar</taxon>
        <taxon>Stramenopiles</taxon>
        <taxon>Bigyra</taxon>
        <taxon>Opalozoa</taxon>
        <taxon>Bicosoecida</taxon>
        <taxon>Cafeteriaceae</taxon>
        <taxon>Cafeteria</taxon>
    </lineage>
</organism>
<proteinExistence type="predicted"/>